<keyword evidence="1" id="KW-0175">Coiled coil</keyword>
<dbReference type="EMBL" id="JANIBC010000001">
    <property type="protein sequence ID" value="MCQ8184124.1"/>
    <property type="molecule type" value="Genomic_DNA"/>
</dbReference>
<sequence>MTSFTSIASGSLYGSNNYDPYASSLYDRIKAQELATLEKSAELKSLQNTAARLTVSSEIDLAKSFLEGLGQASYRTVVSDEDRYEALSAKLAELDSFTASVTEASVDGEVSLSGLSRPEELAVGLTALEDATRPDELTYIAGNDAVIVDAEQYTANNAGADGAPVWVANSANDRMYATEVAGTYQYRDADDVTANAARLDYKIDFEEAGTYTVWVRGHAGWYGDTDSNSVHVGLNGEVSTGEGGIALSTTAMTWETGDTFTGQAVTINVAEAGTQTLNLWVREDGTAVDALMLTKQAGFDPNGASGLALSEITTTKGAAGAVSSEAVLSAAAEARQAILAEMEGLKTTEKVEYGPNPYLDKVIEAQERGLARLQELAAQTKEQLADQRGTDPGSYRQVNGFAALGLFYSYDITSMFLEKMQAQALDKEA</sequence>
<reference evidence="3" key="1">
    <citation type="submission" date="2022-07" db="EMBL/GenBank/DDBJ databases">
        <title>Parvularcula maris sp. nov., an algicidal bacterium isolated from seawater.</title>
        <authorList>
            <person name="Li F."/>
        </authorList>
    </citation>
    <scope>NUCLEOTIDE SEQUENCE</scope>
    <source>
        <strain evidence="3">BGMRC 0090</strain>
    </source>
</reference>
<accession>A0A9X2RGR2</accession>
<dbReference type="InterPro" id="IPR041437">
    <property type="entry name" value="GH115_C"/>
</dbReference>
<feature type="domain" description="Gylcosyl hydrolase 115 C-terminal" evidence="2">
    <location>
        <begin position="139"/>
        <end position="295"/>
    </location>
</feature>
<dbReference type="AlphaFoldDB" id="A0A9X2RGR2"/>
<gene>
    <name evidence="3" type="ORF">NOG11_01865</name>
</gene>
<protein>
    <recommendedName>
        <fullName evidence="2">Gylcosyl hydrolase 115 C-terminal domain-containing protein</fullName>
    </recommendedName>
</protein>
<dbReference type="Gene3D" id="2.60.120.1620">
    <property type="match status" value="1"/>
</dbReference>
<evidence type="ECO:0000313" key="3">
    <source>
        <dbReference type="EMBL" id="MCQ8184124.1"/>
    </source>
</evidence>
<dbReference type="RefSeq" id="WP_256617931.1">
    <property type="nucleotide sequence ID" value="NZ_JANIBC010000001.1"/>
</dbReference>
<evidence type="ECO:0000313" key="4">
    <source>
        <dbReference type="Proteomes" id="UP001142610"/>
    </source>
</evidence>
<organism evidence="3 4">
    <name type="scientific">Parvularcula maris</name>
    <dbReference type="NCBI Taxonomy" id="2965077"/>
    <lineage>
        <taxon>Bacteria</taxon>
        <taxon>Pseudomonadati</taxon>
        <taxon>Pseudomonadota</taxon>
        <taxon>Alphaproteobacteria</taxon>
        <taxon>Parvularculales</taxon>
        <taxon>Parvularculaceae</taxon>
        <taxon>Parvularcula</taxon>
    </lineage>
</organism>
<feature type="coiled-coil region" evidence="1">
    <location>
        <begin position="363"/>
        <end position="390"/>
    </location>
</feature>
<evidence type="ECO:0000256" key="1">
    <source>
        <dbReference type="SAM" id="Coils"/>
    </source>
</evidence>
<proteinExistence type="predicted"/>
<comment type="caution">
    <text evidence="3">The sequence shown here is derived from an EMBL/GenBank/DDBJ whole genome shotgun (WGS) entry which is preliminary data.</text>
</comment>
<keyword evidence="4" id="KW-1185">Reference proteome</keyword>
<evidence type="ECO:0000259" key="2">
    <source>
        <dbReference type="Pfam" id="PF17829"/>
    </source>
</evidence>
<name>A0A9X2RGR2_9PROT</name>
<dbReference type="Proteomes" id="UP001142610">
    <property type="component" value="Unassembled WGS sequence"/>
</dbReference>
<dbReference type="Pfam" id="PF17829">
    <property type="entry name" value="GH115_C"/>
    <property type="match status" value="1"/>
</dbReference>